<reference evidence="8" key="1">
    <citation type="submission" date="2022-03" db="EMBL/GenBank/DDBJ databases">
        <authorList>
            <person name="Martin H S."/>
        </authorList>
    </citation>
    <scope>NUCLEOTIDE SEQUENCE</scope>
</reference>
<feature type="chain" id="PRO_5047002905" description="Ig-like domain-containing protein" evidence="6">
    <location>
        <begin position="24"/>
        <end position="763"/>
    </location>
</feature>
<keyword evidence="3" id="KW-1015">Disulfide bond</keyword>
<dbReference type="InterPro" id="IPR036179">
    <property type="entry name" value="Ig-like_dom_sf"/>
</dbReference>
<feature type="compositionally biased region" description="Low complexity" evidence="4">
    <location>
        <begin position="716"/>
        <end position="727"/>
    </location>
</feature>
<evidence type="ECO:0000256" key="4">
    <source>
        <dbReference type="SAM" id="MobiDB-lite"/>
    </source>
</evidence>
<gene>
    <name evidence="8" type="ORF">IPOD504_LOCUS5213</name>
</gene>
<feature type="domain" description="Ig-like" evidence="7">
    <location>
        <begin position="350"/>
        <end position="442"/>
    </location>
</feature>
<feature type="non-terminal residue" evidence="8">
    <location>
        <position position="763"/>
    </location>
</feature>
<evidence type="ECO:0000313" key="9">
    <source>
        <dbReference type="Proteomes" id="UP000837857"/>
    </source>
</evidence>
<dbReference type="Gene3D" id="2.60.40.10">
    <property type="entry name" value="Immunoglobulins"/>
    <property type="match status" value="5"/>
</dbReference>
<accession>A0ABN8I386</accession>
<evidence type="ECO:0000256" key="6">
    <source>
        <dbReference type="SAM" id="SignalP"/>
    </source>
</evidence>
<feature type="domain" description="Ig-like" evidence="7">
    <location>
        <begin position="460"/>
        <end position="526"/>
    </location>
</feature>
<dbReference type="EMBL" id="OW152828">
    <property type="protein sequence ID" value="CAH2045749.1"/>
    <property type="molecule type" value="Genomic_DNA"/>
</dbReference>
<dbReference type="Pfam" id="PF13927">
    <property type="entry name" value="Ig_3"/>
    <property type="match status" value="1"/>
</dbReference>
<keyword evidence="5" id="KW-0812">Transmembrane</keyword>
<dbReference type="InterPro" id="IPR003598">
    <property type="entry name" value="Ig_sub2"/>
</dbReference>
<feature type="region of interest" description="Disordered" evidence="4">
    <location>
        <begin position="711"/>
        <end position="730"/>
    </location>
</feature>
<evidence type="ECO:0000256" key="2">
    <source>
        <dbReference type="ARBA" id="ARBA00023136"/>
    </source>
</evidence>
<dbReference type="InterPro" id="IPR007110">
    <property type="entry name" value="Ig-like_dom"/>
</dbReference>
<dbReference type="Pfam" id="PF08205">
    <property type="entry name" value="C2-set_2"/>
    <property type="match status" value="2"/>
</dbReference>
<proteinExistence type="predicted"/>
<dbReference type="SMART" id="SM00409">
    <property type="entry name" value="IG"/>
    <property type="match status" value="3"/>
</dbReference>
<protein>
    <recommendedName>
        <fullName evidence="7">Ig-like domain-containing protein</fullName>
    </recommendedName>
</protein>
<dbReference type="SMART" id="SM00408">
    <property type="entry name" value="IGc2"/>
    <property type="match status" value="3"/>
</dbReference>
<dbReference type="PROSITE" id="PS50835">
    <property type="entry name" value="IG_LIKE"/>
    <property type="match status" value="4"/>
</dbReference>
<organism evidence="8 9">
    <name type="scientific">Iphiclides podalirius</name>
    <name type="common">scarce swallowtail</name>
    <dbReference type="NCBI Taxonomy" id="110791"/>
    <lineage>
        <taxon>Eukaryota</taxon>
        <taxon>Metazoa</taxon>
        <taxon>Ecdysozoa</taxon>
        <taxon>Arthropoda</taxon>
        <taxon>Hexapoda</taxon>
        <taxon>Insecta</taxon>
        <taxon>Pterygota</taxon>
        <taxon>Neoptera</taxon>
        <taxon>Endopterygota</taxon>
        <taxon>Lepidoptera</taxon>
        <taxon>Glossata</taxon>
        <taxon>Ditrysia</taxon>
        <taxon>Papilionoidea</taxon>
        <taxon>Papilionidae</taxon>
        <taxon>Papilioninae</taxon>
        <taxon>Iphiclides</taxon>
    </lineage>
</organism>
<feature type="domain" description="Ig-like" evidence="7">
    <location>
        <begin position="20"/>
        <end position="135"/>
    </location>
</feature>
<keyword evidence="2 5" id="KW-0472">Membrane</keyword>
<dbReference type="InterPro" id="IPR013783">
    <property type="entry name" value="Ig-like_fold"/>
</dbReference>
<feature type="domain" description="Ig-like" evidence="7">
    <location>
        <begin position="143"/>
        <end position="237"/>
    </location>
</feature>
<evidence type="ECO:0000256" key="5">
    <source>
        <dbReference type="SAM" id="Phobius"/>
    </source>
</evidence>
<dbReference type="CDD" id="cd00096">
    <property type="entry name" value="Ig"/>
    <property type="match status" value="1"/>
</dbReference>
<keyword evidence="6" id="KW-0732">Signal</keyword>
<evidence type="ECO:0000313" key="8">
    <source>
        <dbReference type="EMBL" id="CAH2045749.1"/>
    </source>
</evidence>
<evidence type="ECO:0000256" key="3">
    <source>
        <dbReference type="ARBA" id="ARBA00023157"/>
    </source>
</evidence>
<keyword evidence="5" id="KW-1133">Transmembrane helix</keyword>
<dbReference type="PANTHER" id="PTHR23278:SF19">
    <property type="entry name" value="OBSCURIN"/>
    <property type="match status" value="1"/>
</dbReference>
<sequence>MDRRMRVFKALTLLMIIISPVIAFVAGADGPVIFQEALENDNATLFCDSTPDSNDDELMLLVWYKDNESIYSYDVRVGIEWCNSVFNASGRIIANMSASPTTFTISALRENDQALYHCRVEFLLSPTRNVGVNLSVTVLPSEPFFLDELGNTVINKTRPYYEGDTLVLSCLVIGGRPPPKISWYSGESLVDATDSITDIPNVRQNELFLPLSRDNADKLYCKATNTQLVPPQESSLWIELYLPANKVSIHWIRGSSNGALNAGMIAVAQCIAYGSHPIPDLIWYLDHKRLAPHTNQTWDGTLQAAVSQIQFTPNVADYQRILKCEAINPIMPPDRNSKSDVVTLNVTFAPLVEIVQLGDKQRNEIAELDSLHLKCQVKANPPVNKFMWYYNDADIKTGGIWGDNIHSHELIIEEVTRKHSGKYACAARNIIGETRADPINIIVLYPPECIKPAITLIKETLTCNVKGLPVPDTYFWHIHQPEYDSQHLTTGSASLSLDQLSGPFSDSINVSCEAENGIASQERSCTKIIKVGHLKPPQPQRCDLAFEYKEFQIRCIPVENATHYELSLWRLSTTNTSLVLDQKRSIEVGNSLALMQNANEQWLVRGELGLLKAGDEASAAACNRYGCSAALLLRPTETLLSAAVPPWWEFFTRRDMGISFGVVLLLIMFVCSTILAIRLVRRTRPKAQAPIIQVLQLDDVTRDYLSRTGDMHLHPSRSLRSNSSDYSDGAESPSLVDCHCTHTARDWVPPPDVTLTLQRESAV</sequence>
<evidence type="ECO:0000256" key="1">
    <source>
        <dbReference type="ARBA" id="ARBA00004167"/>
    </source>
</evidence>
<dbReference type="Proteomes" id="UP000837857">
    <property type="component" value="Chromosome 16"/>
</dbReference>
<name>A0ABN8I386_9NEOP</name>
<comment type="subcellular location">
    <subcellularLocation>
        <location evidence="1">Membrane</location>
        <topology evidence="1">Single-pass membrane protein</topology>
    </subcellularLocation>
</comment>
<dbReference type="SUPFAM" id="SSF48726">
    <property type="entry name" value="Immunoglobulin"/>
    <property type="match status" value="4"/>
</dbReference>
<evidence type="ECO:0000259" key="7">
    <source>
        <dbReference type="PROSITE" id="PS50835"/>
    </source>
</evidence>
<feature type="signal peptide" evidence="6">
    <location>
        <begin position="1"/>
        <end position="23"/>
    </location>
</feature>
<dbReference type="InterPro" id="IPR003599">
    <property type="entry name" value="Ig_sub"/>
</dbReference>
<dbReference type="PANTHER" id="PTHR23278">
    <property type="entry name" value="SIDESTEP PROTEIN"/>
    <property type="match status" value="1"/>
</dbReference>
<feature type="transmembrane region" description="Helical" evidence="5">
    <location>
        <begin position="658"/>
        <end position="680"/>
    </location>
</feature>
<dbReference type="InterPro" id="IPR013162">
    <property type="entry name" value="CD80_C2-set"/>
</dbReference>
<keyword evidence="9" id="KW-1185">Reference proteome</keyword>